<organism evidence="1">
    <name type="scientific">Salmonella enterica subsp. enterica serovar Stockholm</name>
    <dbReference type="NCBI Taxonomy" id="2565057"/>
    <lineage>
        <taxon>Bacteria</taxon>
        <taxon>Pseudomonadati</taxon>
        <taxon>Pseudomonadota</taxon>
        <taxon>Gammaproteobacteria</taxon>
        <taxon>Enterobacterales</taxon>
        <taxon>Enterobacteriaceae</taxon>
        <taxon>Salmonella</taxon>
    </lineage>
</organism>
<name>A0A5I8VSC0_SALET</name>
<dbReference type="AlphaFoldDB" id="A0A5I8VSC0"/>
<sequence length="64" mass="7571">MHILLLKYVNKNQCDKNNLELLMLMNFSLSNFSLNKLNCSLNDGEVWIMLMKDMNSKDNLIIHR</sequence>
<dbReference type="EMBL" id="AAHCYL010000051">
    <property type="protein sequence ID" value="EBU7169596.1"/>
    <property type="molecule type" value="Genomic_DNA"/>
</dbReference>
<gene>
    <name evidence="1" type="ORF">DKU92_20365</name>
</gene>
<evidence type="ECO:0000313" key="1">
    <source>
        <dbReference type="EMBL" id="EBU7169596.1"/>
    </source>
</evidence>
<reference evidence="1" key="1">
    <citation type="submission" date="2018-05" db="EMBL/GenBank/DDBJ databases">
        <authorList>
            <person name="Ashton P.M."/>
            <person name="Dallman T."/>
            <person name="Nair S."/>
            <person name="De Pinna E."/>
            <person name="Peters T."/>
            <person name="Grant K."/>
        </authorList>
    </citation>
    <scope>NUCLEOTIDE SEQUENCE</scope>
    <source>
        <strain evidence="1">400311</strain>
    </source>
</reference>
<accession>A0A5I8VSC0</accession>
<protein>
    <submittedName>
        <fullName evidence="1">Uncharacterized protein</fullName>
    </submittedName>
</protein>
<proteinExistence type="predicted"/>
<comment type="caution">
    <text evidence="1">The sequence shown here is derived from an EMBL/GenBank/DDBJ whole genome shotgun (WGS) entry which is preliminary data.</text>
</comment>